<dbReference type="EMBL" id="FQUX01000001">
    <property type="protein sequence ID" value="SHE74968.1"/>
    <property type="molecule type" value="Genomic_DNA"/>
</dbReference>
<comment type="subcellular location">
    <subcellularLocation>
        <location evidence="1">Cell outer membrane</location>
    </subcellularLocation>
</comment>
<dbReference type="SUPFAM" id="SSF48452">
    <property type="entry name" value="TPR-like"/>
    <property type="match status" value="1"/>
</dbReference>
<keyword evidence="5" id="KW-0998">Cell outer membrane</keyword>
<protein>
    <submittedName>
        <fullName evidence="8">Starch-binding associating with outer membrane</fullName>
    </submittedName>
</protein>
<evidence type="ECO:0000256" key="5">
    <source>
        <dbReference type="ARBA" id="ARBA00023237"/>
    </source>
</evidence>
<organism evidence="8 9">
    <name type="scientific">Arenibacter palladensis</name>
    <dbReference type="NCBI Taxonomy" id="237373"/>
    <lineage>
        <taxon>Bacteria</taxon>
        <taxon>Pseudomonadati</taxon>
        <taxon>Bacteroidota</taxon>
        <taxon>Flavobacteriia</taxon>
        <taxon>Flavobacteriales</taxon>
        <taxon>Flavobacteriaceae</taxon>
        <taxon>Arenibacter</taxon>
    </lineage>
</organism>
<sequence length="532" mass="59759">MKYIYSLTLAVIFLFCSCDKVLDKTPLDTISSNVFWLSENDFKLAANDLYGDIDLSTTTDVNSIDYYNGSTVSNGTLQPSNTDGNIWANAYTRIRRANDLIENAATSAVDEPVKNRYVAEARFFRAFYHALLVKRYGDVPYVDMTLEFSDVLLPKDSRETVVNKIISDLNFAADNLPKKSELNSADEGRITKGVALGYLSRVALYEGTWAKFHNSGGDANNLLTVARDAALQVINDGEYEVFQAPLEELFFNENQDNVEVMLSIRYDETQTGVSPRGRGHLIDALQDPTKYLVDSYLCTDGLPIDRSTLFQGYTSLESEFKNRDPRMKAAIWEPGTMFDGQPLVPDLTRTATGYWPKKPGDPLAQIVTFIYTDVILMRYAEVLLNYAEAVYELENAISDSDLDISINQLRSRTGVSMPSLTNAFAAANSLDMRGEIRRERRVELAGEGFRYDDIIRWKTAENDLPKAVLGALFQQSAYPELTPGTDVMINSDGFIQAEVESARSFETPKNYLFPLPLRELQLNPNLQQNPGW</sequence>
<comment type="similarity">
    <text evidence="2">Belongs to the SusD family.</text>
</comment>
<evidence type="ECO:0000256" key="1">
    <source>
        <dbReference type="ARBA" id="ARBA00004442"/>
    </source>
</evidence>
<dbReference type="AlphaFoldDB" id="A0A1M4W144"/>
<keyword evidence="9" id="KW-1185">Reference proteome</keyword>
<accession>A0A1M4W144</accession>
<dbReference type="Proteomes" id="UP000184406">
    <property type="component" value="Unassembled WGS sequence"/>
</dbReference>
<dbReference type="InterPro" id="IPR011990">
    <property type="entry name" value="TPR-like_helical_dom_sf"/>
</dbReference>
<dbReference type="OrthoDB" id="5694214at2"/>
<proteinExistence type="inferred from homology"/>
<name>A0A1M4W144_9FLAO</name>
<dbReference type="GO" id="GO:0009279">
    <property type="term" value="C:cell outer membrane"/>
    <property type="evidence" value="ECO:0007669"/>
    <property type="project" value="UniProtKB-SubCell"/>
</dbReference>
<dbReference type="Gene3D" id="1.25.40.390">
    <property type="match status" value="1"/>
</dbReference>
<evidence type="ECO:0000256" key="2">
    <source>
        <dbReference type="ARBA" id="ARBA00006275"/>
    </source>
</evidence>
<reference evidence="9" key="1">
    <citation type="submission" date="2016-11" db="EMBL/GenBank/DDBJ databases">
        <authorList>
            <person name="Varghese N."/>
            <person name="Submissions S."/>
        </authorList>
    </citation>
    <scope>NUCLEOTIDE SEQUENCE [LARGE SCALE GENOMIC DNA]</scope>
    <source>
        <strain evidence="9">DSM 17539</strain>
    </source>
</reference>
<dbReference type="InterPro" id="IPR012944">
    <property type="entry name" value="SusD_RagB_dom"/>
</dbReference>
<evidence type="ECO:0000313" key="8">
    <source>
        <dbReference type="EMBL" id="SHE74968.1"/>
    </source>
</evidence>
<dbReference type="PROSITE" id="PS51257">
    <property type="entry name" value="PROKAR_LIPOPROTEIN"/>
    <property type="match status" value="1"/>
</dbReference>
<dbReference type="CDD" id="cd08977">
    <property type="entry name" value="SusD"/>
    <property type="match status" value="1"/>
</dbReference>
<dbReference type="Pfam" id="PF14322">
    <property type="entry name" value="SusD-like_3"/>
    <property type="match status" value="1"/>
</dbReference>
<dbReference type="InterPro" id="IPR033985">
    <property type="entry name" value="SusD-like_N"/>
</dbReference>
<evidence type="ECO:0000313" key="9">
    <source>
        <dbReference type="Proteomes" id="UP000184406"/>
    </source>
</evidence>
<evidence type="ECO:0000259" key="6">
    <source>
        <dbReference type="Pfam" id="PF07980"/>
    </source>
</evidence>
<keyword evidence="3" id="KW-0732">Signal</keyword>
<feature type="domain" description="SusD-like N-terminal" evidence="7">
    <location>
        <begin position="56"/>
        <end position="204"/>
    </location>
</feature>
<evidence type="ECO:0000259" key="7">
    <source>
        <dbReference type="Pfam" id="PF14322"/>
    </source>
</evidence>
<feature type="domain" description="RagB/SusD" evidence="6">
    <location>
        <begin position="288"/>
        <end position="532"/>
    </location>
</feature>
<evidence type="ECO:0000256" key="4">
    <source>
        <dbReference type="ARBA" id="ARBA00023136"/>
    </source>
</evidence>
<keyword evidence="4" id="KW-0472">Membrane</keyword>
<gene>
    <name evidence="8" type="ORF">SAMN03080594_1011168</name>
</gene>
<dbReference type="RefSeq" id="WP_072860710.1">
    <property type="nucleotide sequence ID" value="NZ_FQUX01000001.1"/>
</dbReference>
<evidence type="ECO:0000256" key="3">
    <source>
        <dbReference type="ARBA" id="ARBA00022729"/>
    </source>
</evidence>
<dbReference type="Pfam" id="PF07980">
    <property type="entry name" value="SusD_RagB"/>
    <property type="match status" value="1"/>
</dbReference>